<feature type="region of interest" description="Disordered" evidence="1">
    <location>
        <begin position="285"/>
        <end position="305"/>
    </location>
</feature>
<name>A0AAN8RKL8_9PEZI</name>
<feature type="domain" description="Protein kinase" evidence="2">
    <location>
        <begin position="451"/>
        <end position="694"/>
    </location>
</feature>
<dbReference type="InterPro" id="IPR001245">
    <property type="entry name" value="Ser-Thr/Tyr_kinase_cat_dom"/>
</dbReference>
<feature type="compositionally biased region" description="Low complexity" evidence="1">
    <location>
        <begin position="176"/>
        <end position="192"/>
    </location>
</feature>
<feature type="compositionally biased region" description="Low complexity" evidence="1">
    <location>
        <begin position="95"/>
        <end position="124"/>
    </location>
</feature>
<evidence type="ECO:0000313" key="3">
    <source>
        <dbReference type="EMBL" id="KAK6350798.1"/>
    </source>
</evidence>
<feature type="compositionally biased region" description="Polar residues" evidence="1">
    <location>
        <begin position="797"/>
        <end position="812"/>
    </location>
</feature>
<dbReference type="InterPro" id="IPR011009">
    <property type="entry name" value="Kinase-like_dom_sf"/>
</dbReference>
<feature type="compositionally biased region" description="Basic residues" evidence="1">
    <location>
        <begin position="77"/>
        <end position="89"/>
    </location>
</feature>
<feature type="compositionally biased region" description="Basic residues" evidence="1">
    <location>
        <begin position="899"/>
        <end position="910"/>
    </location>
</feature>
<keyword evidence="4" id="KW-1185">Reference proteome</keyword>
<comment type="caution">
    <text evidence="3">The sequence shown here is derived from an EMBL/GenBank/DDBJ whole genome shotgun (WGS) entry which is preliminary data.</text>
</comment>
<proteinExistence type="predicted"/>
<feature type="compositionally biased region" description="Polar residues" evidence="1">
    <location>
        <begin position="51"/>
        <end position="60"/>
    </location>
</feature>
<feature type="compositionally biased region" description="Basic and acidic residues" evidence="1">
    <location>
        <begin position="206"/>
        <end position="226"/>
    </location>
</feature>
<dbReference type="AlphaFoldDB" id="A0AAN8RKL8"/>
<dbReference type="CDD" id="cd00180">
    <property type="entry name" value="PKc"/>
    <property type="match status" value="1"/>
</dbReference>
<feature type="region of interest" description="Disordered" evidence="1">
    <location>
        <begin position="50"/>
        <end position="233"/>
    </location>
</feature>
<feature type="region of interest" description="Disordered" evidence="1">
    <location>
        <begin position="869"/>
        <end position="935"/>
    </location>
</feature>
<dbReference type="Pfam" id="PF07714">
    <property type="entry name" value="PK_Tyr_Ser-Thr"/>
    <property type="match status" value="1"/>
</dbReference>
<protein>
    <recommendedName>
        <fullName evidence="2">Protein kinase domain-containing protein</fullName>
    </recommendedName>
</protein>
<evidence type="ECO:0000259" key="2">
    <source>
        <dbReference type="PROSITE" id="PS50011"/>
    </source>
</evidence>
<reference evidence="3 4" key="1">
    <citation type="submission" date="2019-10" db="EMBL/GenBank/DDBJ databases">
        <authorList>
            <person name="Palmer J.M."/>
        </authorList>
    </citation>
    <scope>NUCLEOTIDE SEQUENCE [LARGE SCALE GENOMIC DNA]</scope>
    <source>
        <strain evidence="3 4">TWF718</strain>
    </source>
</reference>
<evidence type="ECO:0000313" key="4">
    <source>
        <dbReference type="Proteomes" id="UP001313282"/>
    </source>
</evidence>
<dbReference type="PANTHER" id="PTHR44329">
    <property type="entry name" value="SERINE/THREONINE-PROTEIN KINASE TNNI3K-RELATED"/>
    <property type="match status" value="1"/>
</dbReference>
<dbReference type="Proteomes" id="UP001313282">
    <property type="component" value="Unassembled WGS sequence"/>
</dbReference>
<dbReference type="GO" id="GO:0004674">
    <property type="term" value="F:protein serine/threonine kinase activity"/>
    <property type="evidence" value="ECO:0007669"/>
    <property type="project" value="TreeGrafter"/>
</dbReference>
<dbReference type="PROSITE" id="PS50011">
    <property type="entry name" value="PROTEIN_KINASE_DOM"/>
    <property type="match status" value="1"/>
</dbReference>
<organism evidence="3 4">
    <name type="scientific">Orbilia javanica</name>
    <dbReference type="NCBI Taxonomy" id="47235"/>
    <lineage>
        <taxon>Eukaryota</taxon>
        <taxon>Fungi</taxon>
        <taxon>Dikarya</taxon>
        <taxon>Ascomycota</taxon>
        <taxon>Pezizomycotina</taxon>
        <taxon>Orbiliomycetes</taxon>
        <taxon>Orbiliales</taxon>
        <taxon>Orbiliaceae</taxon>
        <taxon>Orbilia</taxon>
    </lineage>
</organism>
<gene>
    <name evidence="3" type="ORF">TWF718_003984</name>
</gene>
<dbReference type="GO" id="GO:0005524">
    <property type="term" value="F:ATP binding"/>
    <property type="evidence" value="ECO:0007669"/>
    <property type="project" value="InterPro"/>
</dbReference>
<evidence type="ECO:0000256" key="1">
    <source>
        <dbReference type="SAM" id="MobiDB-lite"/>
    </source>
</evidence>
<dbReference type="EMBL" id="JAVHNR010000002">
    <property type="protein sequence ID" value="KAK6350798.1"/>
    <property type="molecule type" value="Genomic_DNA"/>
</dbReference>
<feature type="compositionally biased region" description="Low complexity" evidence="1">
    <location>
        <begin position="715"/>
        <end position="724"/>
    </location>
</feature>
<sequence>MSLFAAAQMRHPITITITFGFNQFSFVFWEKKEGDDARLSQKRRYYCARSEANSTGSLPATSKEAGPSSSRSSFFNRFKKGLHHHHKEKGHKENSTTSASPPASSGRNINTNNNNASTNSRQQNGILPSLEPLQKPENARRVTTDTTSLSSPTTASVPLGALGRSPSQRKPPAPPHHQQSSSSSSASPAAAPLLPPNAGDNIKPPVRVDSEKRENLKEIRPTRQEQRALSTDPKRIQRLSGQNFEYRHTSTSLASPKTSGILDPRATNASLRSPRATVTSILDPRSSASRIDNQPPLSPATDIHSPNAKDWLYEEDERYQEMIEEELEWRWILNLSMHFRERSDREKFFVTYAESPHLRHRITVSCDYRNAEHGSLEEELKHISYQREKSARIYEAVRDSLFDIQFYPTITNLKLETKDGRLHVHVNEDINEIIHYPHVNLIRHLHCDLYQESELEFDCHLSGFVYKVRQGDRVFIKKEIPGPDTIDEFLYEINALHALRNSTSVIRFGGLVVDERRKHVRGLLISYAPNGSLIDVVFNERGKLPWRKRERWARQIIKGLSEIHEEGFVQGDFTMSNMVLDEHGDVKIIDINRRGCPIGWEPPEIKGLIESQQRIGMFIGVKSDMWQLGMVLWGLVYQVDEPETAARPLGMGDAPDEVPGWFKGIVMACLSEQPRDRPSAKELLYRFPEEESFYRSGTGPPAPIDVVVGDGQVVHVSSSSSKGSPTSLRINPRNGKRTPLLDEGFVQSPITMTPTIGSSRNPYEGMNGRVNGFGFGGEFGYPERNGGTDINGFATPSPFSSPQRGPPSSNYIPESPATDIVSSPPVKDEGEFHWEGYKIERIADPGALDEDMGLAFRIETLEDARARGELANSISEKSKRFSRGSGNSESVPDTVDKGQHHHRHQQHHQRPPLLPAFGRGDSDATVGYETPSEEFPPTVRQLSVKVNRFSTMFSGFPPPGLVISRMCMEGNKLLYQPLVFNG</sequence>
<dbReference type="Gene3D" id="1.10.510.10">
    <property type="entry name" value="Transferase(Phosphotransferase) domain 1"/>
    <property type="match status" value="1"/>
</dbReference>
<accession>A0AAN8RKL8</accession>
<feature type="region of interest" description="Disordered" evidence="1">
    <location>
        <begin position="715"/>
        <end position="741"/>
    </location>
</feature>
<feature type="compositionally biased region" description="Low complexity" evidence="1">
    <location>
        <begin position="144"/>
        <end position="156"/>
    </location>
</feature>
<dbReference type="InterPro" id="IPR000719">
    <property type="entry name" value="Prot_kinase_dom"/>
</dbReference>
<feature type="region of interest" description="Disordered" evidence="1">
    <location>
        <begin position="784"/>
        <end position="826"/>
    </location>
</feature>
<dbReference type="SUPFAM" id="SSF56112">
    <property type="entry name" value="Protein kinase-like (PK-like)"/>
    <property type="match status" value="1"/>
</dbReference>
<dbReference type="InterPro" id="IPR051681">
    <property type="entry name" value="Ser/Thr_Kinases-Pseudokinases"/>
</dbReference>